<evidence type="ECO:0000256" key="1">
    <source>
        <dbReference type="SAM" id="Phobius"/>
    </source>
</evidence>
<sequence length="281" mass="30835">MNVTPALMLAAGFIALLAGVLGVVSWRRPNAPHLARMAGGAAWLSLLFVLGLWIARWIEAGHLPIFGTFESALSIAAAVLLIPTLFRFLDRIPASATPGACLVAAAVLFHGRLYDPTPYALTISERSWVVDIHAIVAWFAFGMLAVNAGYAAWLLLRKGNPGPARPLTGTLTAGFLLHSAMLATGSLYKFLLFGVAWSFDPIETLGFAAWCAYGTLLHMHLFAKWDGRKLAGWCLTIFVLLVVSYRGIVWFPVWSTYHIFDMDMRIHLTGSEQYEEGERVD</sequence>
<comment type="caution">
    <text evidence="3">The sequence shown here is derived from an EMBL/GenBank/DDBJ whole genome shotgun (WGS) entry which is preliminary data.</text>
</comment>
<evidence type="ECO:0000259" key="2">
    <source>
        <dbReference type="Pfam" id="PF01578"/>
    </source>
</evidence>
<organism evidence="3 4">
    <name type="scientific">Candidatus Polarisedimenticola svalbardensis</name>
    <dbReference type="NCBI Taxonomy" id="2886004"/>
    <lineage>
        <taxon>Bacteria</taxon>
        <taxon>Pseudomonadati</taxon>
        <taxon>Acidobacteriota</taxon>
        <taxon>Candidatus Polarisedimenticolia</taxon>
        <taxon>Candidatus Polarisedimenticolales</taxon>
        <taxon>Candidatus Polarisedimenticolaceae</taxon>
        <taxon>Candidatus Polarisedimenticola</taxon>
    </lineage>
</organism>
<proteinExistence type="predicted"/>
<reference evidence="3 4" key="1">
    <citation type="submission" date="2020-08" db="EMBL/GenBank/DDBJ databases">
        <title>Acidobacteriota in marine sediments use diverse sulfur dissimilation pathways.</title>
        <authorList>
            <person name="Wasmund K."/>
        </authorList>
    </citation>
    <scope>NUCLEOTIDE SEQUENCE [LARGE SCALE GENOMIC DNA]</scope>
    <source>
        <strain evidence="3">MAG AM4</strain>
    </source>
</reference>
<dbReference type="Pfam" id="PF01578">
    <property type="entry name" value="Cytochrom_C_asm"/>
    <property type="match status" value="1"/>
</dbReference>
<protein>
    <submittedName>
        <fullName evidence="3">Cytochrome c biogenesis protein CcsA</fullName>
    </submittedName>
</protein>
<accession>A0A8J6XWS8</accession>
<feature type="transmembrane region" description="Helical" evidence="1">
    <location>
        <begin position="205"/>
        <end position="223"/>
    </location>
</feature>
<gene>
    <name evidence="3" type="primary">ccsA</name>
    <name evidence="3" type="ORF">IFK94_07295</name>
</gene>
<dbReference type="AlphaFoldDB" id="A0A8J6XWS8"/>
<keyword evidence="1" id="KW-0472">Membrane</keyword>
<dbReference type="Proteomes" id="UP000648239">
    <property type="component" value="Unassembled WGS sequence"/>
</dbReference>
<feature type="transmembrane region" description="Helical" evidence="1">
    <location>
        <begin position="64"/>
        <end position="82"/>
    </location>
</feature>
<keyword evidence="1" id="KW-0812">Transmembrane</keyword>
<dbReference type="EMBL" id="JACXWD010000018">
    <property type="protein sequence ID" value="MBD3867911.1"/>
    <property type="molecule type" value="Genomic_DNA"/>
</dbReference>
<dbReference type="GO" id="GO:0017004">
    <property type="term" value="P:cytochrome complex assembly"/>
    <property type="evidence" value="ECO:0007669"/>
    <property type="project" value="InterPro"/>
</dbReference>
<evidence type="ECO:0000313" key="4">
    <source>
        <dbReference type="Proteomes" id="UP000648239"/>
    </source>
</evidence>
<feature type="domain" description="Cytochrome c assembly protein" evidence="2">
    <location>
        <begin position="68"/>
        <end position="250"/>
    </location>
</feature>
<keyword evidence="1" id="KW-1133">Transmembrane helix</keyword>
<feature type="transmembrane region" description="Helical" evidence="1">
    <location>
        <begin position="94"/>
        <end position="114"/>
    </location>
</feature>
<dbReference type="GO" id="GO:0020037">
    <property type="term" value="F:heme binding"/>
    <property type="evidence" value="ECO:0007669"/>
    <property type="project" value="InterPro"/>
</dbReference>
<feature type="transmembrane region" description="Helical" evidence="1">
    <location>
        <begin position="230"/>
        <end position="254"/>
    </location>
</feature>
<name>A0A8J6XWS8_9BACT</name>
<dbReference type="InterPro" id="IPR002541">
    <property type="entry name" value="Cyt_c_assembly"/>
</dbReference>
<feature type="transmembrane region" description="Helical" evidence="1">
    <location>
        <begin position="38"/>
        <end position="58"/>
    </location>
</feature>
<feature type="transmembrane region" description="Helical" evidence="1">
    <location>
        <begin position="176"/>
        <end position="199"/>
    </location>
</feature>
<feature type="transmembrane region" description="Helical" evidence="1">
    <location>
        <begin position="6"/>
        <end position="26"/>
    </location>
</feature>
<feature type="transmembrane region" description="Helical" evidence="1">
    <location>
        <begin position="134"/>
        <end position="156"/>
    </location>
</feature>
<evidence type="ECO:0000313" key="3">
    <source>
        <dbReference type="EMBL" id="MBD3867911.1"/>
    </source>
</evidence>